<evidence type="ECO:0000313" key="2">
    <source>
        <dbReference type="EMBL" id="TFY83739.1"/>
    </source>
</evidence>
<reference evidence="2 3" key="1">
    <citation type="submission" date="2019-02" db="EMBL/GenBank/DDBJ databases">
        <title>Genome sequencing of the rare red list fungi Hericium alpestre (H. flagellum).</title>
        <authorList>
            <person name="Buettner E."/>
            <person name="Kellner H."/>
        </authorList>
    </citation>
    <scope>NUCLEOTIDE SEQUENCE [LARGE SCALE GENOMIC DNA]</scope>
    <source>
        <strain evidence="2 3">DSM 108284</strain>
    </source>
</reference>
<keyword evidence="3" id="KW-1185">Reference proteome</keyword>
<name>A0A4Z0ACC8_9AGAM</name>
<accession>A0A4Z0ACC8</accession>
<comment type="caution">
    <text evidence="2">The sequence shown here is derived from an EMBL/GenBank/DDBJ whole genome shotgun (WGS) entry which is preliminary data.</text>
</comment>
<sequence>MLSQFLDALERMPDLTHLQAEGILPTSSHMHGVLFPTERRVELPHLKLIELGGDTLDVALALSCLIIPSGAHLAFECTSLNDLSDVASLFRLVSDQLGTAAPILMESLITRALPRAFDIVARMKFPTGSSSQIDVIFKPSPWHVEISQQFLITMLHSQVSEFVIIGMPLDPRQWHCLFTYENMASMESMVITVPPDSLLGFFGLLSPRPVSKLQKLRYLNFDRTDFGGMQWWLDYLKSALKERKEYGMALEVIAFYRCSSLNDEWVAQLQDIVPTVVVSDESPFGEGSTHGDSDRSSSDESDEYSDDELTESSGS</sequence>
<feature type="region of interest" description="Disordered" evidence="1">
    <location>
        <begin position="280"/>
        <end position="315"/>
    </location>
</feature>
<proteinExistence type="predicted"/>
<feature type="compositionally biased region" description="Acidic residues" evidence="1">
    <location>
        <begin position="299"/>
        <end position="315"/>
    </location>
</feature>
<gene>
    <name evidence="2" type="ORF">EWM64_g265</name>
</gene>
<dbReference type="EMBL" id="SFCI01000012">
    <property type="protein sequence ID" value="TFY83739.1"/>
    <property type="molecule type" value="Genomic_DNA"/>
</dbReference>
<feature type="compositionally biased region" description="Basic and acidic residues" evidence="1">
    <location>
        <begin position="289"/>
        <end position="298"/>
    </location>
</feature>
<organism evidence="2 3">
    <name type="scientific">Hericium alpestre</name>
    <dbReference type="NCBI Taxonomy" id="135208"/>
    <lineage>
        <taxon>Eukaryota</taxon>
        <taxon>Fungi</taxon>
        <taxon>Dikarya</taxon>
        <taxon>Basidiomycota</taxon>
        <taxon>Agaricomycotina</taxon>
        <taxon>Agaricomycetes</taxon>
        <taxon>Russulales</taxon>
        <taxon>Hericiaceae</taxon>
        <taxon>Hericium</taxon>
    </lineage>
</organism>
<dbReference type="AlphaFoldDB" id="A0A4Z0ACC8"/>
<protein>
    <recommendedName>
        <fullName evidence="4">F-box domain-containing protein</fullName>
    </recommendedName>
</protein>
<evidence type="ECO:0000313" key="3">
    <source>
        <dbReference type="Proteomes" id="UP000298061"/>
    </source>
</evidence>
<evidence type="ECO:0000256" key="1">
    <source>
        <dbReference type="SAM" id="MobiDB-lite"/>
    </source>
</evidence>
<dbReference type="Proteomes" id="UP000298061">
    <property type="component" value="Unassembled WGS sequence"/>
</dbReference>
<evidence type="ECO:0008006" key="4">
    <source>
        <dbReference type="Google" id="ProtNLM"/>
    </source>
</evidence>